<dbReference type="Pfam" id="PF04973">
    <property type="entry name" value="NMN_transporter"/>
    <property type="match status" value="1"/>
</dbReference>
<gene>
    <name evidence="11" type="ORF">CW354_07085</name>
</gene>
<dbReference type="GO" id="GO:0034257">
    <property type="term" value="F:nicotinamide riboside transmembrane transporter activity"/>
    <property type="evidence" value="ECO:0007669"/>
    <property type="project" value="InterPro"/>
</dbReference>
<evidence type="ECO:0000256" key="5">
    <source>
        <dbReference type="ARBA" id="ARBA00022448"/>
    </source>
</evidence>
<keyword evidence="12" id="KW-1185">Reference proteome</keyword>
<accession>A0A2S7K8F8</accession>
<dbReference type="PANTHER" id="PTHR36122">
    <property type="entry name" value="NICOTINAMIDE RIBOSIDE TRANSPORTER PNUC"/>
    <property type="match status" value="1"/>
</dbReference>
<dbReference type="PANTHER" id="PTHR36122:SF2">
    <property type="entry name" value="NICOTINAMIDE RIBOSIDE TRANSPORTER PNUC"/>
    <property type="match status" value="1"/>
</dbReference>
<comment type="similarity">
    <text evidence="3">Belongs to the nicotinamide ribonucleoside (NR) uptake permease (TC 4.B.1) family.</text>
</comment>
<feature type="transmembrane region" description="Helical" evidence="10">
    <location>
        <begin position="142"/>
        <end position="159"/>
    </location>
</feature>
<evidence type="ECO:0000256" key="1">
    <source>
        <dbReference type="ARBA" id="ARBA00002672"/>
    </source>
</evidence>
<name>A0A2S7K8F8_9PROT</name>
<evidence type="ECO:0000256" key="10">
    <source>
        <dbReference type="SAM" id="Phobius"/>
    </source>
</evidence>
<dbReference type="NCBIfam" id="TIGR01528">
    <property type="entry name" value="NMN_trans_PnuC"/>
    <property type="match status" value="1"/>
</dbReference>
<sequence>MIGERPVEIAAFFLGLANIILLVRRSIWNYPFGIVMVSLYGWIFYGEKLYSDVLLQIFFFVVQIYGWAHWMGRRDEAGRVIVTALGGRAALAYALAALAGVAALGGFMATYTDASFPFWDASVAVLSVIAQILLARRRLENWLVWVGVDALAIGLYWTKGLYPTAALYTLFLVIAAIGYVNWRRAFARGEAIEE</sequence>
<dbReference type="OrthoDB" id="9791248at2"/>
<feature type="transmembrane region" description="Helical" evidence="10">
    <location>
        <begin position="116"/>
        <end position="135"/>
    </location>
</feature>
<organism evidence="11 12">
    <name type="scientific">Hyphococcus luteus</name>
    <dbReference type="NCBI Taxonomy" id="2058213"/>
    <lineage>
        <taxon>Bacteria</taxon>
        <taxon>Pseudomonadati</taxon>
        <taxon>Pseudomonadota</taxon>
        <taxon>Alphaproteobacteria</taxon>
        <taxon>Parvularculales</taxon>
        <taxon>Parvularculaceae</taxon>
        <taxon>Hyphococcus</taxon>
    </lineage>
</organism>
<dbReference type="EMBL" id="PJCH01000005">
    <property type="protein sequence ID" value="PQA88797.1"/>
    <property type="molecule type" value="Genomic_DNA"/>
</dbReference>
<reference evidence="11 12" key="1">
    <citation type="submission" date="2017-12" db="EMBL/GenBank/DDBJ databases">
        <authorList>
            <person name="Hurst M.R.H."/>
        </authorList>
    </citation>
    <scope>NUCLEOTIDE SEQUENCE [LARGE SCALE GENOMIC DNA]</scope>
    <source>
        <strain evidence="11 12">SY-3-19</strain>
    </source>
</reference>
<keyword evidence="5" id="KW-0813">Transport</keyword>
<feature type="transmembrane region" description="Helical" evidence="10">
    <location>
        <begin position="165"/>
        <end position="182"/>
    </location>
</feature>
<protein>
    <recommendedName>
        <fullName evidence="4">Nicotinamide riboside transporter PnuC</fullName>
    </recommendedName>
</protein>
<evidence type="ECO:0000256" key="6">
    <source>
        <dbReference type="ARBA" id="ARBA00022475"/>
    </source>
</evidence>
<feature type="transmembrane region" description="Helical" evidence="10">
    <location>
        <begin position="53"/>
        <end position="70"/>
    </location>
</feature>
<keyword evidence="8 10" id="KW-1133">Transmembrane helix</keyword>
<dbReference type="InterPro" id="IPR006419">
    <property type="entry name" value="NMN_transpt_PnuC"/>
</dbReference>
<keyword evidence="9 10" id="KW-0472">Membrane</keyword>
<dbReference type="Proteomes" id="UP000239504">
    <property type="component" value="Unassembled WGS sequence"/>
</dbReference>
<proteinExistence type="inferred from homology"/>
<evidence type="ECO:0000313" key="12">
    <source>
        <dbReference type="Proteomes" id="UP000239504"/>
    </source>
</evidence>
<evidence type="ECO:0000256" key="7">
    <source>
        <dbReference type="ARBA" id="ARBA00022692"/>
    </source>
</evidence>
<evidence type="ECO:0000256" key="2">
    <source>
        <dbReference type="ARBA" id="ARBA00004651"/>
    </source>
</evidence>
<evidence type="ECO:0000256" key="3">
    <source>
        <dbReference type="ARBA" id="ARBA00006669"/>
    </source>
</evidence>
<feature type="transmembrane region" description="Helical" evidence="10">
    <location>
        <begin position="90"/>
        <end position="110"/>
    </location>
</feature>
<keyword evidence="6" id="KW-1003">Cell membrane</keyword>
<evidence type="ECO:0000313" key="11">
    <source>
        <dbReference type="EMBL" id="PQA88797.1"/>
    </source>
</evidence>
<keyword evidence="7 10" id="KW-0812">Transmembrane</keyword>
<evidence type="ECO:0000256" key="9">
    <source>
        <dbReference type="ARBA" id="ARBA00023136"/>
    </source>
</evidence>
<comment type="subcellular location">
    <subcellularLocation>
        <location evidence="2">Cell membrane</location>
        <topology evidence="2">Multi-pass membrane protein</topology>
    </subcellularLocation>
</comment>
<feature type="transmembrane region" description="Helical" evidence="10">
    <location>
        <begin position="30"/>
        <end position="47"/>
    </location>
</feature>
<comment type="function">
    <text evidence="1">Required for nicotinamide riboside transport across the inner membrane.</text>
</comment>
<dbReference type="AlphaFoldDB" id="A0A2S7K8F8"/>
<evidence type="ECO:0000256" key="4">
    <source>
        <dbReference type="ARBA" id="ARBA00017522"/>
    </source>
</evidence>
<evidence type="ECO:0000256" key="8">
    <source>
        <dbReference type="ARBA" id="ARBA00022989"/>
    </source>
</evidence>
<comment type="caution">
    <text evidence="11">The sequence shown here is derived from an EMBL/GenBank/DDBJ whole genome shotgun (WGS) entry which is preliminary data.</text>
</comment>
<dbReference type="GO" id="GO:0005886">
    <property type="term" value="C:plasma membrane"/>
    <property type="evidence" value="ECO:0007669"/>
    <property type="project" value="UniProtKB-SubCell"/>
</dbReference>